<evidence type="ECO:0000313" key="3">
    <source>
        <dbReference type="Proteomes" id="UP000007799"/>
    </source>
</evidence>
<name>F2UDM0_SALR5</name>
<keyword evidence="1" id="KW-0472">Membrane</keyword>
<proteinExistence type="predicted"/>
<evidence type="ECO:0000313" key="2">
    <source>
        <dbReference type="EMBL" id="EGD74715.1"/>
    </source>
</evidence>
<dbReference type="KEGG" id="sre:PTSG_06076"/>
<gene>
    <name evidence="2" type="ORF">PTSG_06076</name>
</gene>
<dbReference type="Proteomes" id="UP000007799">
    <property type="component" value="Unassembled WGS sequence"/>
</dbReference>
<dbReference type="EMBL" id="GL832969">
    <property type="protein sequence ID" value="EGD74715.1"/>
    <property type="molecule type" value="Genomic_DNA"/>
</dbReference>
<organism evidence="3">
    <name type="scientific">Salpingoeca rosetta (strain ATCC 50818 / BSB-021)</name>
    <dbReference type="NCBI Taxonomy" id="946362"/>
    <lineage>
        <taxon>Eukaryota</taxon>
        <taxon>Choanoflagellata</taxon>
        <taxon>Craspedida</taxon>
        <taxon>Salpingoecidae</taxon>
        <taxon>Salpingoeca</taxon>
    </lineage>
</organism>
<keyword evidence="1" id="KW-1133">Transmembrane helix</keyword>
<reference evidence="2" key="1">
    <citation type="submission" date="2009-08" db="EMBL/GenBank/DDBJ databases">
        <title>Annotation of Salpingoeca rosetta.</title>
        <authorList>
            <consortium name="The Broad Institute Genome Sequencing Platform"/>
            <person name="Russ C."/>
            <person name="Cuomo C."/>
            <person name="Burger G."/>
            <person name="Gray M.W."/>
            <person name="Holland P.W.H."/>
            <person name="King N."/>
            <person name="Lang F.B.F."/>
            <person name="Roger A.J."/>
            <person name="Ruiz-Trillo I."/>
            <person name="Young S.K."/>
            <person name="Zeng Q."/>
            <person name="Gargeya S."/>
            <person name="Alvarado L."/>
            <person name="Berlin A."/>
            <person name="Chapman S.B."/>
            <person name="Chen Z."/>
            <person name="Freedman E."/>
            <person name="Gellesch M."/>
            <person name="Goldberg J."/>
            <person name="Griggs A."/>
            <person name="Gujja S."/>
            <person name="Heilman E."/>
            <person name="Heiman D."/>
            <person name="Howarth C."/>
            <person name="Mehta T."/>
            <person name="Neiman D."/>
            <person name="Pearson M."/>
            <person name="Roberts A."/>
            <person name="Saif S."/>
            <person name="Shea T."/>
            <person name="Shenoy N."/>
            <person name="Sisk P."/>
            <person name="Stolte C."/>
            <person name="Sykes S."/>
            <person name="White J."/>
            <person name="Yandava C."/>
            <person name="Haas B."/>
            <person name="Nusbaum C."/>
            <person name="Birren B."/>
        </authorList>
    </citation>
    <scope>NUCLEOTIDE SEQUENCE [LARGE SCALE GENOMIC DNA]</scope>
    <source>
        <strain evidence="2">ATCC 50818</strain>
    </source>
</reference>
<dbReference type="GeneID" id="16073545"/>
<keyword evidence="1" id="KW-0812">Transmembrane</keyword>
<dbReference type="RefSeq" id="XP_004992972.1">
    <property type="nucleotide sequence ID" value="XM_004992915.1"/>
</dbReference>
<evidence type="ECO:0000256" key="1">
    <source>
        <dbReference type="SAM" id="Phobius"/>
    </source>
</evidence>
<protein>
    <submittedName>
        <fullName evidence="2">Uncharacterized protein</fullName>
    </submittedName>
</protein>
<accession>F2UDM0</accession>
<feature type="transmembrane region" description="Helical" evidence="1">
    <location>
        <begin position="59"/>
        <end position="77"/>
    </location>
</feature>
<sequence length="176" mass="20110">MSQGLEERKTEEQREVETDPKVVFAVEYGFLLIFTLALTFLGMVAGIVFFSIYGPVESIVSFAAILGVMLILFPFILPRRITVTRKHLIIGLLIPIHIELSNVKNIVHEQELCTEHTFQMKIKFATSITNRILVERYNGWAVTFSVQHPQELIDTVFAFRNGHTNYRPSSTQLLGR</sequence>
<dbReference type="InParanoid" id="F2UDM0"/>
<keyword evidence="3" id="KW-1185">Reference proteome</keyword>
<dbReference type="AlphaFoldDB" id="F2UDM0"/>
<feature type="transmembrane region" description="Helical" evidence="1">
    <location>
        <begin position="30"/>
        <end position="53"/>
    </location>
</feature>